<keyword evidence="4" id="KW-0808">Transferase</keyword>
<dbReference type="Proteomes" id="UP000601435">
    <property type="component" value="Unassembled WGS sequence"/>
</dbReference>
<proteinExistence type="predicted"/>
<dbReference type="Pfam" id="PF21473">
    <property type="entry name" value="OB_Ssb-like"/>
    <property type="match status" value="1"/>
</dbReference>
<dbReference type="EC" id="2.3.2.26" evidence="3"/>
<comment type="catalytic activity">
    <reaction evidence="1">
        <text>S-ubiquitinyl-[E2 ubiquitin-conjugating enzyme]-L-cysteine + [acceptor protein]-L-lysine = [E2 ubiquitin-conjugating enzyme]-L-cysteine + N(6)-ubiquitinyl-[acceptor protein]-L-lysine.</text>
        <dbReference type="EC" id="2.3.2.26"/>
    </reaction>
</comment>
<sequence>MRLERWMARQRLRRGLQTALASPFRAEFDVVDDFGPELSQSSANAVEGCPEVSGCASRQRTKSSFSVQFINSGNFSDEQLASFKEKLPILLDARRGLLAQEAEDDEEILQEHFELHIRRSNILEDSWEALQEAAYLELLAPKLRIEYAGEQAQDQGGVAQDWFCGVGHALAADAGSDESASILTMGASSRMLIPRPVRKEADDSAEGRYRDLFVCGRFLALATLHGGRPLPMPLSPFVCKYLVGAPVELSDMKLLDSDFYRQRVEPLLSPDGLEEVEAALGEPLTFLSVPTELRPAEELEPGGACRKVTKENLHRYLVLLCEAFLCSELREELQCLVQGFWDVLPLEALRAAHLEASDLAILLTGSCGVDVGEWRRYSDQQADAGLVISWFWEIVEEMTEDLRRQLLRFATGSARLPPGGFAALKPRFGVAISSAGSEEHLPHAHTCINQIVLHRYSSKEKLRCKLSKVQPRNGTCQDEGDTNQQKGGQSVALFTSHRGRGESGFNCMLKCTKAAEQVEGTEGVWEAICGDDTGVCTISFRNKEVADVCKVGASIRMQNTSVRMVKGYIRVVVDKWAAFKPADEALEFEAKTANDVSGVEYELVES</sequence>
<evidence type="ECO:0000256" key="4">
    <source>
        <dbReference type="ARBA" id="ARBA00022679"/>
    </source>
</evidence>
<evidence type="ECO:0000259" key="7">
    <source>
        <dbReference type="PROSITE" id="PS50237"/>
    </source>
</evidence>
<dbReference type="Gene3D" id="3.30.2410.10">
    <property type="entry name" value="Hect, E3 ligase catalytic domain"/>
    <property type="match status" value="1"/>
</dbReference>
<dbReference type="InterPro" id="IPR048970">
    <property type="entry name" value="OB_Ssb-like"/>
</dbReference>
<evidence type="ECO:0000256" key="6">
    <source>
        <dbReference type="PROSITE-ProRule" id="PRU00104"/>
    </source>
</evidence>
<comment type="caution">
    <text evidence="8">The sequence shown here is derived from an EMBL/GenBank/DDBJ whole genome shotgun (WGS) entry which is preliminary data.</text>
</comment>
<dbReference type="OrthoDB" id="408812at2759"/>
<dbReference type="EMBL" id="CAJNJA010043441">
    <property type="protein sequence ID" value="CAE7793684.1"/>
    <property type="molecule type" value="Genomic_DNA"/>
</dbReference>
<keyword evidence="9" id="KW-1185">Reference proteome</keyword>
<evidence type="ECO:0000256" key="1">
    <source>
        <dbReference type="ARBA" id="ARBA00000885"/>
    </source>
</evidence>
<feature type="active site" description="Glycyl thioester intermediate" evidence="6">
    <location>
        <position position="447"/>
    </location>
</feature>
<dbReference type="GO" id="GO:0043161">
    <property type="term" value="P:proteasome-mediated ubiquitin-dependent protein catabolic process"/>
    <property type="evidence" value="ECO:0007669"/>
    <property type="project" value="TreeGrafter"/>
</dbReference>
<accession>A0A812YSB5</accession>
<dbReference type="PROSITE" id="PS50237">
    <property type="entry name" value="HECT"/>
    <property type="match status" value="1"/>
</dbReference>
<evidence type="ECO:0000256" key="2">
    <source>
        <dbReference type="ARBA" id="ARBA00004906"/>
    </source>
</evidence>
<dbReference type="InterPro" id="IPR035983">
    <property type="entry name" value="Hect_E3_ubiquitin_ligase"/>
</dbReference>
<dbReference type="Gene3D" id="3.90.1750.10">
    <property type="entry name" value="Hect, E3 ligase catalytic domains"/>
    <property type="match status" value="1"/>
</dbReference>
<feature type="domain" description="HECT" evidence="7">
    <location>
        <begin position="135"/>
        <end position="466"/>
    </location>
</feature>
<dbReference type="PANTHER" id="PTHR11254">
    <property type="entry name" value="HECT DOMAIN UBIQUITIN-PROTEIN LIGASE"/>
    <property type="match status" value="1"/>
</dbReference>
<evidence type="ECO:0000256" key="3">
    <source>
        <dbReference type="ARBA" id="ARBA00012485"/>
    </source>
</evidence>
<evidence type="ECO:0000313" key="9">
    <source>
        <dbReference type="Proteomes" id="UP000601435"/>
    </source>
</evidence>
<dbReference type="InterPro" id="IPR050409">
    <property type="entry name" value="E3_ubiq-protein_ligase"/>
</dbReference>
<dbReference type="GO" id="GO:0005737">
    <property type="term" value="C:cytoplasm"/>
    <property type="evidence" value="ECO:0007669"/>
    <property type="project" value="TreeGrafter"/>
</dbReference>
<dbReference type="GO" id="GO:0016567">
    <property type="term" value="P:protein ubiquitination"/>
    <property type="evidence" value="ECO:0007669"/>
    <property type="project" value="TreeGrafter"/>
</dbReference>
<comment type="pathway">
    <text evidence="2">Protein modification; protein ubiquitination.</text>
</comment>
<protein>
    <recommendedName>
        <fullName evidence="3">HECT-type E3 ubiquitin transferase</fullName>
        <ecNumber evidence="3">2.3.2.26</ecNumber>
    </recommendedName>
</protein>
<dbReference type="SMART" id="SM00119">
    <property type="entry name" value="HECTc"/>
    <property type="match status" value="1"/>
</dbReference>
<dbReference type="Gene3D" id="2.40.50.140">
    <property type="entry name" value="Nucleic acid-binding proteins"/>
    <property type="match status" value="1"/>
</dbReference>
<dbReference type="AlphaFoldDB" id="A0A812YSB5"/>
<dbReference type="Gene3D" id="3.30.2160.10">
    <property type="entry name" value="Hect, E3 ligase catalytic domain"/>
    <property type="match status" value="1"/>
</dbReference>
<keyword evidence="5 6" id="KW-0833">Ubl conjugation pathway</keyword>
<dbReference type="InterPro" id="IPR012340">
    <property type="entry name" value="NA-bd_OB-fold"/>
</dbReference>
<dbReference type="SUPFAM" id="SSF56204">
    <property type="entry name" value="Hect, E3 ligase catalytic domain"/>
    <property type="match status" value="1"/>
</dbReference>
<reference evidence="8" key="1">
    <citation type="submission" date="2021-02" db="EMBL/GenBank/DDBJ databases">
        <authorList>
            <person name="Dougan E. K."/>
            <person name="Rhodes N."/>
            <person name="Thang M."/>
            <person name="Chan C."/>
        </authorList>
    </citation>
    <scope>NUCLEOTIDE SEQUENCE</scope>
</reference>
<dbReference type="InterPro" id="IPR000569">
    <property type="entry name" value="HECT_dom"/>
</dbReference>
<organism evidence="8 9">
    <name type="scientific">Symbiodinium necroappetens</name>
    <dbReference type="NCBI Taxonomy" id="1628268"/>
    <lineage>
        <taxon>Eukaryota</taxon>
        <taxon>Sar</taxon>
        <taxon>Alveolata</taxon>
        <taxon>Dinophyceae</taxon>
        <taxon>Suessiales</taxon>
        <taxon>Symbiodiniaceae</taxon>
        <taxon>Symbiodinium</taxon>
    </lineage>
</organism>
<name>A0A812YSB5_9DINO</name>
<evidence type="ECO:0000313" key="8">
    <source>
        <dbReference type="EMBL" id="CAE7793684.1"/>
    </source>
</evidence>
<dbReference type="SUPFAM" id="SSF50249">
    <property type="entry name" value="Nucleic acid-binding proteins"/>
    <property type="match status" value="1"/>
</dbReference>
<dbReference type="GO" id="GO:0061630">
    <property type="term" value="F:ubiquitin protein ligase activity"/>
    <property type="evidence" value="ECO:0007669"/>
    <property type="project" value="UniProtKB-EC"/>
</dbReference>
<dbReference type="PANTHER" id="PTHR11254:SF429">
    <property type="entry name" value="E3 UBIQUITIN-PROTEIN LIGASE SU(DX)"/>
    <property type="match status" value="1"/>
</dbReference>
<evidence type="ECO:0000256" key="5">
    <source>
        <dbReference type="ARBA" id="ARBA00022786"/>
    </source>
</evidence>
<gene>
    <name evidence="8" type="primary">ITCH</name>
    <name evidence="8" type="ORF">SNEC2469_LOCUS23339</name>
</gene>
<dbReference type="Pfam" id="PF00632">
    <property type="entry name" value="HECT"/>
    <property type="match status" value="1"/>
</dbReference>